<evidence type="ECO:0000256" key="3">
    <source>
        <dbReference type="ARBA" id="ARBA00023157"/>
    </source>
</evidence>
<dbReference type="InterPro" id="IPR050653">
    <property type="entry name" value="Prot_Inhib_GrowthFact_Antg"/>
</dbReference>
<accession>A0A8T1X5P4</accession>
<name>A0A8T1X5P4_9STRA</name>
<evidence type="ECO:0000256" key="2">
    <source>
        <dbReference type="ARBA" id="ARBA00022900"/>
    </source>
</evidence>
<dbReference type="Proteomes" id="UP000693981">
    <property type="component" value="Unassembled WGS sequence"/>
</dbReference>
<keyword evidence="3" id="KW-1015">Disulfide bond</keyword>
<dbReference type="GO" id="GO:0002161">
    <property type="term" value="F:aminoacyl-tRNA deacylase activity"/>
    <property type="evidence" value="ECO:0007669"/>
    <property type="project" value="InterPro"/>
</dbReference>
<dbReference type="EMBL" id="JAGDFL010000026">
    <property type="protein sequence ID" value="KAG7400644.1"/>
    <property type="molecule type" value="Genomic_DNA"/>
</dbReference>
<reference evidence="5" key="1">
    <citation type="submission" date="2021-02" db="EMBL/GenBank/DDBJ databases">
        <authorList>
            <person name="Palmer J.M."/>
        </authorList>
    </citation>
    <scope>NUCLEOTIDE SEQUENCE</scope>
    <source>
        <strain evidence="5">SCRP23</strain>
    </source>
</reference>
<dbReference type="GO" id="GO:0005576">
    <property type="term" value="C:extracellular region"/>
    <property type="evidence" value="ECO:0007669"/>
    <property type="project" value="TreeGrafter"/>
</dbReference>
<dbReference type="InterPro" id="IPR007214">
    <property type="entry name" value="YbaK/aa-tRNA-synth-assoc-dom"/>
</dbReference>
<protein>
    <recommendedName>
        <fullName evidence="4">Kazal-like domain-containing protein</fullName>
    </recommendedName>
</protein>
<keyword evidence="1" id="KW-0646">Protease inhibitor</keyword>
<dbReference type="OrthoDB" id="10261556at2759"/>
<keyword evidence="2" id="KW-0722">Serine protease inhibitor</keyword>
<evidence type="ECO:0000313" key="6">
    <source>
        <dbReference type="Proteomes" id="UP000693981"/>
    </source>
</evidence>
<organism evidence="5 6">
    <name type="scientific">Phytophthora boehmeriae</name>
    <dbReference type="NCBI Taxonomy" id="109152"/>
    <lineage>
        <taxon>Eukaryota</taxon>
        <taxon>Sar</taxon>
        <taxon>Stramenopiles</taxon>
        <taxon>Oomycota</taxon>
        <taxon>Peronosporomycetes</taxon>
        <taxon>Peronosporales</taxon>
        <taxon>Peronosporaceae</taxon>
        <taxon>Phytophthora</taxon>
    </lineage>
</organism>
<feature type="domain" description="Kazal-like" evidence="4">
    <location>
        <begin position="173"/>
        <end position="223"/>
    </location>
</feature>
<proteinExistence type="predicted"/>
<dbReference type="CDD" id="cd00104">
    <property type="entry name" value="KAZAL_FS"/>
    <property type="match status" value="1"/>
</dbReference>
<dbReference type="CDD" id="cd04332">
    <property type="entry name" value="YbaK_like"/>
    <property type="match status" value="1"/>
</dbReference>
<dbReference type="SMART" id="SM00280">
    <property type="entry name" value="KAZAL"/>
    <property type="match status" value="1"/>
</dbReference>
<dbReference type="PANTHER" id="PTHR10913:SF45">
    <property type="entry name" value="FOLLISTATIN, ISOFORM A-RELATED"/>
    <property type="match status" value="1"/>
</dbReference>
<gene>
    <name evidence="5" type="ORF">PHYBOEH_004911</name>
</gene>
<dbReference type="Pfam" id="PF04073">
    <property type="entry name" value="tRNA_edit"/>
    <property type="match status" value="1"/>
</dbReference>
<sequence>MEYLKRFDAATSHCSLPQTVESSDQPLGKQHVKAALQALGVTARFLKCGDSFEEKDGLIVKSIALVIRDRKQAEAPKRVRYAVAVLAVDRSIDMSALGVLMTADPADISLADKQTLVRVFGYSRGCLGPIGLRKQQATRVIVDACLKSESYLLCGAGATDEVYAITPSTLIGAVEDEDCPTYCARDRWPVCGSDGKIYDNDCLLEVAQCKDPTIEKTKMKNCI</sequence>
<evidence type="ECO:0000313" key="5">
    <source>
        <dbReference type="EMBL" id="KAG7400644.1"/>
    </source>
</evidence>
<comment type="caution">
    <text evidence="5">The sequence shown here is derived from an EMBL/GenBank/DDBJ whole genome shotgun (WGS) entry which is preliminary data.</text>
</comment>
<evidence type="ECO:0000256" key="1">
    <source>
        <dbReference type="ARBA" id="ARBA00022690"/>
    </source>
</evidence>
<dbReference type="PANTHER" id="PTHR10913">
    <property type="entry name" value="FOLLISTATIN-RELATED"/>
    <property type="match status" value="1"/>
</dbReference>
<dbReference type="InterPro" id="IPR002350">
    <property type="entry name" value="Kazal_dom"/>
</dbReference>
<dbReference type="Pfam" id="PF07648">
    <property type="entry name" value="Kazal_2"/>
    <property type="match status" value="1"/>
</dbReference>
<dbReference type="AlphaFoldDB" id="A0A8T1X5P4"/>
<dbReference type="PROSITE" id="PS51465">
    <property type="entry name" value="KAZAL_2"/>
    <property type="match status" value="1"/>
</dbReference>
<keyword evidence="6" id="KW-1185">Reference proteome</keyword>
<evidence type="ECO:0000259" key="4">
    <source>
        <dbReference type="PROSITE" id="PS51465"/>
    </source>
</evidence>